<proteinExistence type="predicted"/>
<accession>A0A0A9G4Z5</accession>
<dbReference type="EMBL" id="GBRH01178319">
    <property type="protein sequence ID" value="JAE19577.1"/>
    <property type="molecule type" value="Transcribed_RNA"/>
</dbReference>
<reference evidence="1" key="1">
    <citation type="submission" date="2014-09" db="EMBL/GenBank/DDBJ databases">
        <authorList>
            <person name="Magalhaes I.L.F."/>
            <person name="Oliveira U."/>
            <person name="Santos F.R."/>
            <person name="Vidigal T.H.D.A."/>
            <person name="Brescovit A.D."/>
            <person name="Santos A.J."/>
        </authorList>
    </citation>
    <scope>NUCLEOTIDE SEQUENCE</scope>
    <source>
        <tissue evidence="1">Shoot tissue taken approximately 20 cm above the soil surface</tissue>
    </source>
</reference>
<reference evidence="1" key="2">
    <citation type="journal article" date="2015" name="Data Brief">
        <title>Shoot transcriptome of the giant reed, Arundo donax.</title>
        <authorList>
            <person name="Barrero R.A."/>
            <person name="Guerrero F.D."/>
            <person name="Moolhuijzen P."/>
            <person name="Goolsby J.A."/>
            <person name="Tidwell J."/>
            <person name="Bellgard S.E."/>
            <person name="Bellgard M.I."/>
        </authorList>
    </citation>
    <scope>NUCLEOTIDE SEQUENCE</scope>
    <source>
        <tissue evidence="1">Shoot tissue taken approximately 20 cm above the soil surface</tissue>
    </source>
</reference>
<evidence type="ECO:0000313" key="1">
    <source>
        <dbReference type="EMBL" id="JAE19577.1"/>
    </source>
</evidence>
<dbReference type="AlphaFoldDB" id="A0A0A9G4Z5"/>
<name>A0A0A9G4Z5_ARUDO</name>
<organism evidence="1">
    <name type="scientific">Arundo donax</name>
    <name type="common">Giant reed</name>
    <name type="synonym">Donax arundinaceus</name>
    <dbReference type="NCBI Taxonomy" id="35708"/>
    <lineage>
        <taxon>Eukaryota</taxon>
        <taxon>Viridiplantae</taxon>
        <taxon>Streptophyta</taxon>
        <taxon>Embryophyta</taxon>
        <taxon>Tracheophyta</taxon>
        <taxon>Spermatophyta</taxon>
        <taxon>Magnoliopsida</taxon>
        <taxon>Liliopsida</taxon>
        <taxon>Poales</taxon>
        <taxon>Poaceae</taxon>
        <taxon>PACMAD clade</taxon>
        <taxon>Arundinoideae</taxon>
        <taxon>Arundineae</taxon>
        <taxon>Arundo</taxon>
    </lineage>
</organism>
<sequence length="51" mass="5497">MFGSSTRTMYVFVCPGEIITLETSEGAEQSKNICSPLLCLDPGKGFGTENH</sequence>
<protein>
    <submittedName>
        <fullName evidence="1">Uncharacterized protein</fullName>
    </submittedName>
</protein>